<evidence type="ECO:0000313" key="2">
    <source>
        <dbReference type="Proteomes" id="UP000234752"/>
    </source>
</evidence>
<accession>A0A2K9NAL1</accession>
<evidence type="ECO:0000313" key="1">
    <source>
        <dbReference type="EMBL" id="AUN30042.1"/>
    </source>
</evidence>
<dbReference type="Proteomes" id="UP000234752">
    <property type="component" value="Chromosome eg_1"/>
</dbReference>
<name>A0A2K9NAL1_9PROT</name>
<dbReference type="AlphaFoldDB" id="A0A2K9NAL1"/>
<sequence length="65" mass="7032">MEPMAFDLDELLPTKKVSKPVDLPSLSVGDLQDYIAALEAEIVRVKGAIKDKQEVAAAAAAFFKK</sequence>
<gene>
    <name evidence="1" type="ORF">C0V82_07225</name>
</gene>
<dbReference type="OrthoDB" id="7364583at2"/>
<reference evidence="1 2" key="1">
    <citation type="submission" date="2017-12" db="EMBL/GenBank/DDBJ databases">
        <title>Genomes of bacteria within cyanobacterial aggregates.</title>
        <authorList>
            <person name="Cai H."/>
        </authorList>
    </citation>
    <scope>NUCLEOTIDE SEQUENCE [LARGE SCALE GENOMIC DNA]</scope>
    <source>
        <strain evidence="1 2">TH16</strain>
    </source>
</reference>
<dbReference type="KEGG" id="ncb:C0V82_07225"/>
<dbReference type="Pfam" id="PF06698">
    <property type="entry name" value="DUF1192"/>
    <property type="match status" value="1"/>
</dbReference>
<dbReference type="InterPro" id="IPR009579">
    <property type="entry name" value="DUF1192"/>
</dbReference>
<dbReference type="EMBL" id="CP025611">
    <property type="protein sequence ID" value="AUN30042.1"/>
    <property type="molecule type" value="Genomic_DNA"/>
</dbReference>
<proteinExistence type="predicted"/>
<keyword evidence="2" id="KW-1185">Reference proteome</keyword>
<protein>
    <submittedName>
        <fullName evidence="1">DUF1192 domain-containing protein</fullName>
    </submittedName>
</protein>
<organism evidence="1 2">
    <name type="scientific">Niveispirillum cyanobacteriorum</name>
    <dbReference type="NCBI Taxonomy" id="1612173"/>
    <lineage>
        <taxon>Bacteria</taxon>
        <taxon>Pseudomonadati</taxon>
        <taxon>Pseudomonadota</taxon>
        <taxon>Alphaproteobacteria</taxon>
        <taxon>Rhodospirillales</taxon>
        <taxon>Azospirillaceae</taxon>
        <taxon>Niveispirillum</taxon>
    </lineage>
</organism>